<organism evidence="1 2">
    <name type="scientific">Paenibacillus naphthalenovorans</name>
    <dbReference type="NCBI Taxonomy" id="162209"/>
    <lineage>
        <taxon>Bacteria</taxon>
        <taxon>Bacillati</taxon>
        <taxon>Bacillota</taxon>
        <taxon>Bacilli</taxon>
        <taxon>Bacillales</taxon>
        <taxon>Paenibacillaceae</taxon>
        <taxon>Paenibacillus</taxon>
    </lineage>
</organism>
<evidence type="ECO:0000313" key="2">
    <source>
        <dbReference type="Proteomes" id="UP000061660"/>
    </source>
</evidence>
<dbReference type="Proteomes" id="UP000061660">
    <property type="component" value="Chromosome"/>
</dbReference>
<name>A0A0U2VIW8_9BACL</name>
<reference evidence="1 2" key="2">
    <citation type="journal article" date="2016" name="Genome Announc.">
        <title>Complete Genome Sequences of Two Interactive Moderate Thermophiles, Paenibacillus napthalenovorans 32O-Y and Paenibacillus sp. 32O-W.</title>
        <authorList>
            <person name="Butler R.R.III."/>
            <person name="Wang J."/>
            <person name="Stark B.C."/>
            <person name="Pombert J.F."/>
        </authorList>
    </citation>
    <scope>NUCLEOTIDE SEQUENCE [LARGE SCALE GENOMIC DNA]</scope>
    <source>
        <strain evidence="1 2">32O-Y</strain>
    </source>
</reference>
<keyword evidence="2" id="KW-1185">Reference proteome</keyword>
<gene>
    <name evidence="1" type="ORF">IJ22_03370</name>
</gene>
<accession>A0A0U2VIW8</accession>
<protein>
    <submittedName>
        <fullName evidence="1">Uncharacterized protein</fullName>
    </submittedName>
</protein>
<evidence type="ECO:0000313" key="1">
    <source>
        <dbReference type="EMBL" id="ALS20726.1"/>
    </source>
</evidence>
<dbReference type="KEGG" id="pnp:IJ22_03370"/>
<proteinExistence type="predicted"/>
<dbReference type="EMBL" id="CP013652">
    <property type="protein sequence ID" value="ALS20726.1"/>
    <property type="molecule type" value="Genomic_DNA"/>
</dbReference>
<dbReference type="AlphaFoldDB" id="A0A0U2VIW8"/>
<sequence>MTHDITKTLFDIEKEAAFLCKPSFYLYCLKSEEWIL</sequence>
<reference evidence="2" key="1">
    <citation type="submission" date="2015-12" db="EMBL/GenBank/DDBJ databases">
        <title>Complete genome sequences of two moderately thermophilic Paenibacillus species.</title>
        <authorList>
            <person name="Butler R.III."/>
            <person name="Wang J."/>
            <person name="Stark B.C."/>
            <person name="Pombert J.-F."/>
        </authorList>
    </citation>
    <scope>NUCLEOTIDE SEQUENCE [LARGE SCALE GENOMIC DNA]</scope>
    <source>
        <strain evidence="2">32O-Y</strain>
    </source>
</reference>
<dbReference type="PATRIC" id="fig|162209.4.peg.357"/>